<feature type="active site" description="Proton acceptor" evidence="2">
    <location>
        <position position="202"/>
    </location>
</feature>
<dbReference type="Gene3D" id="3.40.640.10">
    <property type="entry name" value="Type I PLP-dependent aspartate aminotransferase-like (Major domain)"/>
    <property type="match status" value="1"/>
</dbReference>
<dbReference type="Gene3D" id="3.90.1150.10">
    <property type="entry name" value="Aspartate Aminotransferase, domain 1"/>
    <property type="match status" value="1"/>
</dbReference>
<dbReference type="PIRSF" id="PIRSF000390">
    <property type="entry name" value="PLP_StrS"/>
    <property type="match status" value="1"/>
</dbReference>
<dbReference type="SUPFAM" id="SSF53383">
    <property type="entry name" value="PLP-dependent transferases"/>
    <property type="match status" value="1"/>
</dbReference>
<feature type="modified residue" description="N6-(pyridoxal phosphate)lysine" evidence="3">
    <location>
        <position position="202"/>
    </location>
</feature>
<sequence>MKHMNIPFSPPDISEDDILAVTNVLRSGWITTGPECKTFEKELSSQWMGGYRVAVMNSATAAMEITLRMLGVGSGDEVITSVYTYAATINVIRHVGATPILVDVEVDGYNLSTEQVARAITNRTKVIIPVDIGGYPCDYQRLYQIVESKQALFTGLPRSRIFHHADRVVILSDAAHSLGAKIGNDMSGSLADFSAFSFHAVKNLTTAEGGALSFTDLFGVSTDVIYREVMLWALHGQDKDALAKTQKGSWEYDILFSGYKCNMTDIAAALGRSQLRRYQQILDRRRELYKRYRTALPEPLYMDSWDIEVERQSSFHLAIMQMPGVREESRNQMLRAMAESGVTCNVHFKPIILLQAFYDLGYQQLDFPQALKRYQESISLPIYTQMQDEQQEYIIEKLCENYKNSL</sequence>
<dbReference type="EMBL" id="JAATLJ010000001">
    <property type="protein sequence ID" value="NIZ40505.1"/>
    <property type="molecule type" value="Genomic_DNA"/>
</dbReference>
<gene>
    <name evidence="5" type="ORF">HCT14_03115</name>
</gene>
<reference evidence="5 6" key="1">
    <citation type="submission" date="2020-03" db="EMBL/GenBank/DDBJ databases">
        <title>Spirochaetal bacteria isolated from arthropods constitute a novel genus Entomospira genus novum within the order Spirochaetales.</title>
        <authorList>
            <person name="Grana-Miraglia L."/>
            <person name="Sikutova S."/>
            <person name="Fingerle V."/>
            <person name="Sing A."/>
            <person name="Castillo-Ramirez S."/>
            <person name="Margos G."/>
            <person name="Rudolf I."/>
        </authorList>
    </citation>
    <scope>NUCLEOTIDE SEQUENCE [LARGE SCALE GENOMIC DNA]</scope>
    <source>
        <strain evidence="5 6">BR193</strain>
    </source>
</reference>
<dbReference type="InterPro" id="IPR015424">
    <property type="entry name" value="PyrdxlP-dep_Trfase"/>
</dbReference>
<keyword evidence="5" id="KW-0808">Transferase</keyword>
<comment type="similarity">
    <text evidence="1 4">Belongs to the DegT/DnrJ/EryC1 family.</text>
</comment>
<dbReference type="InterPro" id="IPR015421">
    <property type="entry name" value="PyrdxlP-dep_Trfase_major"/>
</dbReference>
<keyword evidence="3 4" id="KW-0663">Pyridoxal phosphate</keyword>
<dbReference type="Proteomes" id="UP000711995">
    <property type="component" value="Unassembled WGS sequence"/>
</dbReference>
<evidence type="ECO:0000313" key="5">
    <source>
        <dbReference type="EMBL" id="NIZ40505.1"/>
    </source>
</evidence>
<accession>A0A968G8H9</accession>
<proteinExistence type="inferred from homology"/>
<comment type="caution">
    <text evidence="5">The sequence shown here is derived from an EMBL/GenBank/DDBJ whole genome shotgun (WGS) entry which is preliminary data.</text>
</comment>
<dbReference type="GO" id="GO:0008483">
    <property type="term" value="F:transaminase activity"/>
    <property type="evidence" value="ECO:0007669"/>
    <property type="project" value="UniProtKB-KW"/>
</dbReference>
<dbReference type="InterPro" id="IPR000653">
    <property type="entry name" value="DegT/StrS_aminotransferase"/>
</dbReference>
<dbReference type="GO" id="GO:0000271">
    <property type="term" value="P:polysaccharide biosynthetic process"/>
    <property type="evidence" value="ECO:0007669"/>
    <property type="project" value="TreeGrafter"/>
</dbReference>
<evidence type="ECO:0000256" key="3">
    <source>
        <dbReference type="PIRSR" id="PIRSR000390-2"/>
    </source>
</evidence>
<evidence type="ECO:0000256" key="2">
    <source>
        <dbReference type="PIRSR" id="PIRSR000390-1"/>
    </source>
</evidence>
<organism evidence="5 6">
    <name type="scientific">Entomospira entomophila</name>
    <dbReference type="NCBI Taxonomy" id="2719988"/>
    <lineage>
        <taxon>Bacteria</taxon>
        <taxon>Pseudomonadati</taxon>
        <taxon>Spirochaetota</taxon>
        <taxon>Spirochaetia</taxon>
        <taxon>Spirochaetales</taxon>
        <taxon>Spirochaetaceae</taxon>
        <taxon>Entomospira</taxon>
    </lineage>
</organism>
<dbReference type="PANTHER" id="PTHR30244:SF34">
    <property type="entry name" value="DTDP-4-AMINO-4,6-DIDEOXYGALACTOSE TRANSAMINASE"/>
    <property type="match status" value="1"/>
</dbReference>
<evidence type="ECO:0000256" key="4">
    <source>
        <dbReference type="RuleBase" id="RU004508"/>
    </source>
</evidence>
<keyword evidence="5" id="KW-0032">Aminotransferase</keyword>
<dbReference type="InterPro" id="IPR015422">
    <property type="entry name" value="PyrdxlP-dep_Trfase_small"/>
</dbReference>
<evidence type="ECO:0000256" key="1">
    <source>
        <dbReference type="ARBA" id="ARBA00037999"/>
    </source>
</evidence>
<dbReference type="PANTHER" id="PTHR30244">
    <property type="entry name" value="TRANSAMINASE"/>
    <property type="match status" value="1"/>
</dbReference>
<keyword evidence="6" id="KW-1185">Reference proteome</keyword>
<dbReference type="CDD" id="cd00616">
    <property type="entry name" value="AHBA_syn"/>
    <property type="match status" value="1"/>
</dbReference>
<dbReference type="Pfam" id="PF01041">
    <property type="entry name" value="DegT_DnrJ_EryC1"/>
    <property type="match status" value="2"/>
</dbReference>
<name>A0A968G8H9_9SPIO</name>
<evidence type="ECO:0000313" key="6">
    <source>
        <dbReference type="Proteomes" id="UP000711995"/>
    </source>
</evidence>
<dbReference type="GO" id="GO:0030170">
    <property type="term" value="F:pyridoxal phosphate binding"/>
    <property type="evidence" value="ECO:0007669"/>
    <property type="project" value="TreeGrafter"/>
</dbReference>
<protein>
    <submittedName>
        <fullName evidence="5">DegT/DnrJ/EryC1/StrS family aminotransferase</fullName>
    </submittedName>
</protein>
<dbReference type="AlphaFoldDB" id="A0A968G8H9"/>